<keyword evidence="2" id="KW-1185">Reference proteome</keyword>
<proteinExistence type="predicted"/>
<dbReference type="RefSeq" id="WP_380585020.1">
    <property type="nucleotide sequence ID" value="NZ_JBHSQJ010000078.1"/>
</dbReference>
<dbReference type="Pfam" id="PF19875">
    <property type="entry name" value="DUF6348"/>
    <property type="match status" value="1"/>
</dbReference>
<sequence>MPTRRIDEIRRAVVREMAALGRQFHVDEVGGVVRGPGRTAVATREHSDVTGRHLDLGYVLRLGDGAAPVVWDCAGGTAASGQQPALEGLEGLENMVRMWRTTTASAVVELIEGRGLHGDHVRSGIGGWSAVQGPACVFGFRSGELGDWVGRNRLLPHVATEIAPRLDPAEGGLHGVRFFFGGRAGDEVAEVRVDGEPVPTASAALRALDWPRGERLAWARCFVLLSREPRLFADAEQEPGARPWDSRPTAGQWRVPAGLLRRWLSV</sequence>
<evidence type="ECO:0000313" key="2">
    <source>
        <dbReference type="Proteomes" id="UP001596174"/>
    </source>
</evidence>
<reference evidence="2" key="1">
    <citation type="journal article" date="2019" name="Int. J. Syst. Evol. Microbiol.">
        <title>The Global Catalogue of Microorganisms (GCM) 10K type strain sequencing project: providing services to taxonomists for standard genome sequencing and annotation.</title>
        <authorList>
            <consortium name="The Broad Institute Genomics Platform"/>
            <consortium name="The Broad Institute Genome Sequencing Center for Infectious Disease"/>
            <person name="Wu L."/>
            <person name="Ma J."/>
        </authorList>
    </citation>
    <scope>NUCLEOTIDE SEQUENCE [LARGE SCALE GENOMIC DNA]</scope>
    <source>
        <strain evidence="2">JCM 4816</strain>
    </source>
</reference>
<gene>
    <name evidence="1" type="ORF">ACFP3V_19165</name>
</gene>
<comment type="caution">
    <text evidence="1">The sequence shown here is derived from an EMBL/GenBank/DDBJ whole genome shotgun (WGS) entry which is preliminary data.</text>
</comment>
<accession>A0ABW1G696</accession>
<organism evidence="1 2">
    <name type="scientific">Streptacidiphilus monticola</name>
    <dbReference type="NCBI Taxonomy" id="2161674"/>
    <lineage>
        <taxon>Bacteria</taxon>
        <taxon>Bacillati</taxon>
        <taxon>Actinomycetota</taxon>
        <taxon>Actinomycetes</taxon>
        <taxon>Kitasatosporales</taxon>
        <taxon>Streptomycetaceae</taxon>
        <taxon>Streptacidiphilus</taxon>
    </lineage>
</organism>
<dbReference type="InterPro" id="IPR045929">
    <property type="entry name" value="DUF6348"/>
</dbReference>
<evidence type="ECO:0000313" key="1">
    <source>
        <dbReference type="EMBL" id="MFC5909326.1"/>
    </source>
</evidence>
<name>A0ABW1G696_9ACTN</name>
<protein>
    <submittedName>
        <fullName evidence="1">DUF6348 family protein</fullName>
    </submittedName>
</protein>
<dbReference type="EMBL" id="JBHSQJ010000078">
    <property type="protein sequence ID" value="MFC5909326.1"/>
    <property type="molecule type" value="Genomic_DNA"/>
</dbReference>
<dbReference type="Proteomes" id="UP001596174">
    <property type="component" value="Unassembled WGS sequence"/>
</dbReference>